<dbReference type="InterPro" id="IPR016125">
    <property type="entry name" value="Peptidase_C15-like"/>
</dbReference>
<keyword evidence="3" id="KW-0378">Hydrolase</keyword>
<evidence type="ECO:0000256" key="3">
    <source>
        <dbReference type="ARBA" id="ARBA00022801"/>
    </source>
</evidence>
<keyword evidence="4" id="KW-0788">Thiol protease</keyword>
<comment type="caution">
    <text evidence="5">The sequence shown here is derived from an EMBL/GenBank/DDBJ whole genome shotgun (WGS) entry which is preliminary data.</text>
</comment>
<accession>V5HVE4</accession>
<dbReference type="eggNOG" id="KOG4755">
    <property type="taxonomic scope" value="Eukaryota"/>
</dbReference>
<keyword evidence="6" id="KW-1185">Reference proteome</keyword>
<dbReference type="EMBL" id="BAUL01000063">
    <property type="protein sequence ID" value="GAD93670.1"/>
    <property type="molecule type" value="Genomic_DNA"/>
</dbReference>
<sequence>MGDYGPAPSPTATALPDGVPAIPTVTEDISVLVTGFGPFKTHNVNSSWLVASSLPSTLVLPGKASSVTPEGGPAARRISIYTHPSPVPVSYSAVRSTVPEIVDEYARVHDGRRPDLIIHIGLASTRNYWSVETLARRDDYRMGDVDGKVGYESGEKIWKEQGLPPVLRPGPVDGRGLSSPATTMSTVVAPAVTPTAPLVAPVSRVSPYPVDDHFLEVWKSFAPAGSDIRISHDAGRYLCEFIFYTSLAQALQEGRNRSVVFFHVPSWHDEANIKIGTEIAVALIKALVICWIDERRQA</sequence>
<dbReference type="InParanoid" id="V5HVE4"/>
<dbReference type="Gene3D" id="3.40.630.20">
    <property type="entry name" value="Peptidase C15, pyroglutamyl peptidase I-like"/>
    <property type="match status" value="1"/>
</dbReference>
<evidence type="ECO:0000313" key="6">
    <source>
        <dbReference type="Proteomes" id="UP000018001"/>
    </source>
</evidence>
<evidence type="ECO:0000256" key="2">
    <source>
        <dbReference type="ARBA" id="ARBA00022670"/>
    </source>
</evidence>
<gene>
    <name evidence="5" type="ORF">PVAR5_2283</name>
</gene>
<dbReference type="OrthoDB" id="407146at2759"/>
<dbReference type="HOGENOM" id="CLU_043960_0_0_1"/>
<dbReference type="PANTHER" id="PTHR23402">
    <property type="entry name" value="PROTEASE FAMILY C15 PYROGLUTAMYL-PEPTIDASE I-RELATED"/>
    <property type="match status" value="1"/>
</dbReference>
<name>V5HVE4_BYSSN</name>
<evidence type="ECO:0000256" key="1">
    <source>
        <dbReference type="ARBA" id="ARBA00006641"/>
    </source>
</evidence>
<comment type="similarity">
    <text evidence="1">Belongs to the peptidase C15 family.</text>
</comment>
<dbReference type="GO" id="GO:0008234">
    <property type="term" value="F:cysteine-type peptidase activity"/>
    <property type="evidence" value="ECO:0007669"/>
    <property type="project" value="UniProtKB-KW"/>
</dbReference>
<dbReference type="SUPFAM" id="SSF53182">
    <property type="entry name" value="Pyrrolidone carboxyl peptidase (pyroglutamate aminopeptidase)"/>
    <property type="match status" value="1"/>
</dbReference>
<organism evidence="5 6">
    <name type="scientific">Byssochlamys spectabilis (strain No. 5 / NBRC 109023)</name>
    <name type="common">Paecilomyces variotii</name>
    <dbReference type="NCBI Taxonomy" id="1356009"/>
    <lineage>
        <taxon>Eukaryota</taxon>
        <taxon>Fungi</taxon>
        <taxon>Dikarya</taxon>
        <taxon>Ascomycota</taxon>
        <taxon>Pezizomycotina</taxon>
        <taxon>Eurotiomycetes</taxon>
        <taxon>Eurotiomycetidae</taxon>
        <taxon>Eurotiales</taxon>
        <taxon>Thermoascaceae</taxon>
        <taxon>Paecilomyces</taxon>
    </lineage>
</organism>
<dbReference type="Proteomes" id="UP000018001">
    <property type="component" value="Unassembled WGS sequence"/>
</dbReference>
<dbReference type="InterPro" id="IPR036440">
    <property type="entry name" value="Peptidase_C15-like_sf"/>
</dbReference>
<evidence type="ECO:0000313" key="5">
    <source>
        <dbReference type="EMBL" id="GAD93670.1"/>
    </source>
</evidence>
<dbReference type="GO" id="GO:0006508">
    <property type="term" value="P:proteolysis"/>
    <property type="evidence" value="ECO:0007669"/>
    <property type="project" value="UniProtKB-KW"/>
</dbReference>
<dbReference type="AlphaFoldDB" id="V5HVE4"/>
<dbReference type="PANTHER" id="PTHR23402:SF1">
    <property type="entry name" value="PYROGLUTAMYL-PEPTIDASE I"/>
    <property type="match status" value="1"/>
</dbReference>
<keyword evidence="2" id="KW-0645">Protease</keyword>
<evidence type="ECO:0000256" key="4">
    <source>
        <dbReference type="ARBA" id="ARBA00022807"/>
    </source>
</evidence>
<protein>
    <submittedName>
        <fullName evidence="5">Pyroglutamyl peptidase type I, putative</fullName>
    </submittedName>
</protein>
<reference evidence="6" key="1">
    <citation type="journal article" date="2014" name="Genome Announc.">
        <title>Draft genome sequence of the formaldehyde-resistant fungus Byssochlamys spectabilis No. 5 (anamorph Paecilomyces variotii No. 5) (NBRC109023).</title>
        <authorList>
            <person name="Oka T."/>
            <person name="Ekino K."/>
            <person name="Fukuda K."/>
            <person name="Nomura Y."/>
        </authorList>
    </citation>
    <scope>NUCLEOTIDE SEQUENCE [LARGE SCALE GENOMIC DNA]</scope>
    <source>
        <strain evidence="6">No. 5 / NBRC 109023</strain>
    </source>
</reference>
<proteinExistence type="inferred from homology"/>